<keyword evidence="2" id="KW-1185">Reference proteome</keyword>
<dbReference type="Proteomes" id="UP000279833">
    <property type="component" value="Unassembled WGS sequence"/>
</dbReference>
<evidence type="ECO:0000313" key="2">
    <source>
        <dbReference type="Proteomes" id="UP000279833"/>
    </source>
</evidence>
<accession>A0A183L550</accession>
<dbReference type="STRING" id="6186.A0A183L550"/>
<organism evidence="3">
    <name type="scientific">Schistosoma curassoni</name>
    <dbReference type="NCBI Taxonomy" id="6186"/>
    <lineage>
        <taxon>Eukaryota</taxon>
        <taxon>Metazoa</taxon>
        <taxon>Spiralia</taxon>
        <taxon>Lophotrochozoa</taxon>
        <taxon>Platyhelminthes</taxon>
        <taxon>Trematoda</taxon>
        <taxon>Digenea</taxon>
        <taxon>Strigeidida</taxon>
        <taxon>Schistosomatoidea</taxon>
        <taxon>Schistosomatidae</taxon>
        <taxon>Schistosoma</taxon>
    </lineage>
</organism>
<gene>
    <name evidence="1" type="ORF">SCUD_LOCUS22464</name>
</gene>
<dbReference type="AlphaFoldDB" id="A0A183L550"/>
<evidence type="ECO:0000313" key="3">
    <source>
        <dbReference type="WBParaSite" id="SCUD_0002246701-mRNA-1"/>
    </source>
</evidence>
<evidence type="ECO:0000313" key="1">
    <source>
        <dbReference type="EMBL" id="VDP79000.1"/>
    </source>
</evidence>
<name>A0A183L550_9TREM</name>
<reference evidence="1 2" key="2">
    <citation type="submission" date="2018-11" db="EMBL/GenBank/DDBJ databases">
        <authorList>
            <consortium name="Pathogen Informatics"/>
        </authorList>
    </citation>
    <scope>NUCLEOTIDE SEQUENCE [LARGE SCALE GENOMIC DNA]</scope>
    <source>
        <strain evidence="1">Dakar</strain>
        <strain evidence="2">Dakar, Senegal</strain>
    </source>
</reference>
<protein>
    <submittedName>
        <fullName evidence="1 3">Uncharacterized protein</fullName>
    </submittedName>
</protein>
<sequence length="165" mass="18742">MSMEDRIALSESAYGVAEYTRPEDVSREVHCSFLLTKYKVVKPKTEASSANKSKSTLKKLKEKKDIKLKVKTTKKPKTTVTKKPVTKTLKKQVAHIRRGIEDGVEKDALVRVVNKSKGTSGSSVGLCRQLRQIRWFADCNADYFFPRCFIISEEDGRQSFISKSY</sequence>
<dbReference type="WBParaSite" id="SCUD_0002246701-mRNA-1">
    <property type="protein sequence ID" value="SCUD_0002246701-mRNA-1"/>
    <property type="gene ID" value="SCUD_0002246701"/>
</dbReference>
<reference evidence="3" key="1">
    <citation type="submission" date="2016-06" db="UniProtKB">
        <authorList>
            <consortium name="WormBaseParasite"/>
        </authorList>
    </citation>
    <scope>IDENTIFICATION</scope>
</reference>
<proteinExistence type="predicted"/>
<dbReference type="EMBL" id="UZAK01049446">
    <property type="protein sequence ID" value="VDP79000.1"/>
    <property type="molecule type" value="Genomic_DNA"/>
</dbReference>